<comment type="pathway">
    <text evidence="1">Carbohydrate acid metabolism.</text>
</comment>
<sequence>MPDSAADRTDDTAPPRPPDRPAESSAPGSADVVIVMGVSGSGKTTVAKGISSLMGWEFAEGDAFHSEANVAKMRSGRPLTDDDRWPWLGSIGEWISAKEAAGESAVVTCSALRRVYRDLLRDGRPHVRFLHVEAPSEVIQDRMEHRAGHYMPSSLLPSQLATLEPLGADEPGVSVTNEGTAAEVLDRSLHALGLRKDPTA</sequence>
<dbReference type="InterPro" id="IPR027417">
    <property type="entry name" value="P-loop_NTPase"/>
</dbReference>
<keyword evidence="5 9" id="KW-0547">Nucleotide-binding</keyword>
<dbReference type="RefSeq" id="WP_425583980.1">
    <property type="nucleotide sequence ID" value="NZ_BAABIW010000018.1"/>
</dbReference>
<dbReference type="SUPFAM" id="SSF52540">
    <property type="entry name" value="P-loop containing nucleoside triphosphate hydrolases"/>
    <property type="match status" value="1"/>
</dbReference>
<accession>A0ABP9JIG2</accession>
<evidence type="ECO:0000256" key="8">
    <source>
        <dbReference type="ARBA" id="ARBA00048090"/>
    </source>
</evidence>
<evidence type="ECO:0000256" key="4">
    <source>
        <dbReference type="ARBA" id="ARBA00022679"/>
    </source>
</evidence>
<evidence type="ECO:0000313" key="12">
    <source>
        <dbReference type="Proteomes" id="UP001500427"/>
    </source>
</evidence>
<name>A0ABP9JIG2_9MICO</name>
<keyword evidence="12" id="KW-1185">Reference proteome</keyword>
<keyword evidence="6 9" id="KW-0418">Kinase</keyword>
<dbReference type="EMBL" id="BAABIW010000018">
    <property type="protein sequence ID" value="GAA5031429.1"/>
    <property type="molecule type" value="Genomic_DNA"/>
</dbReference>
<dbReference type="Pfam" id="PF13671">
    <property type="entry name" value="AAA_33"/>
    <property type="match status" value="1"/>
</dbReference>
<evidence type="ECO:0000256" key="1">
    <source>
        <dbReference type="ARBA" id="ARBA00004761"/>
    </source>
</evidence>
<evidence type="ECO:0000256" key="7">
    <source>
        <dbReference type="ARBA" id="ARBA00022840"/>
    </source>
</evidence>
<evidence type="ECO:0000256" key="3">
    <source>
        <dbReference type="ARBA" id="ARBA00012054"/>
    </source>
</evidence>
<evidence type="ECO:0000256" key="5">
    <source>
        <dbReference type="ARBA" id="ARBA00022741"/>
    </source>
</evidence>
<proteinExistence type="inferred from homology"/>
<feature type="compositionally biased region" description="Basic and acidic residues" evidence="10">
    <location>
        <begin position="1"/>
        <end position="22"/>
    </location>
</feature>
<dbReference type="PANTHER" id="PTHR43442">
    <property type="entry name" value="GLUCONOKINASE-RELATED"/>
    <property type="match status" value="1"/>
</dbReference>
<evidence type="ECO:0000256" key="6">
    <source>
        <dbReference type="ARBA" id="ARBA00022777"/>
    </source>
</evidence>
<evidence type="ECO:0000256" key="10">
    <source>
        <dbReference type="SAM" id="MobiDB-lite"/>
    </source>
</evidence>
<protein>
    <recommendedName>
        <fullName evidence="3 9">Gluconokinase</fullName>
        <ecNumber evidence="3 9">2.7.1.12</ecNumber>
    </recommendedName>
</protein>
<keyword evidence="4 9" id="KW-0808">Transferase</keyword>
<evidence type="ECO:0000313" key="11">
    <source>
        <dbReference type="EMBL" id="GAA5031429.1"/>
    </source>
</evidence>
<comment type="caution">
    <text evidence="11">The sequence shown here is derived from an EMBL/GenBank/DDBJ whole genome shotgun (WGS) entry which is preliminary data.</text>
</comment>
<dbReference type="Proteomes" id="UP001500427">
    <property type="component" value="Unassembled WGS sequence"/>
</dbReference>
<reference evidence="12" key="1">
    <citation type="journal article" date="2019" name="Int. J. Syst. Evol. Microbiol.">
        <title>The Global Catalogue of Microorganisms (GCM) 10K type strain sequencing project: providing services to taxonomists for standard genome sequencing and annotation.</title>
        <authorList>
            <consortium name="The Broad Institute Genomics Platform"/>
            <consortium name="The Broad Institute Genome Sequencing Center for Infectious Disease"/>
            <person name="Wu L."/>
            <person name="Ma J."/>
        </authorList>
    </citation>
    <scope>NUCLEOTIDE SEQUENCE [LARGE SCALE GENOMIC DNA]</scope>
    <source>
        <strain evidence="12">JCM 17687</strain>
    </source>
</reference>
<dbReference type="Gene3D" id="3.40.50.300">
    <property type="entry name" value="P-loop containing nucleotide triphosphate hydrolases"/>
    <property type="match status" value="1"/>
</dbReference>
<organism evidence="11 12">
    <name type="scientific">Terrabacter aeriphilus</name>
    <dbReference type="NCBI Taxonomy" id="515662"/>
    <lineage>
        <taxon>Bacteria</taxon>
        <taxon>Bacillati</taxon>
        <taxon>Actinomycetota</taxon>
        <taxon>Actinomycetes</taxon>
        <taxon>Micrococcales</taxon>
        <taxon>Intrasporangiaceae</taxon>
        <taxon>Terrabacter</taxon>
    </lineage>
</organism>
<dbReference type="EC" id="2.7.1.12" evidence="3 9"/>
<evidence type="ECO:0000256" key="9">
    <source>
        <dbReference type="RuleBase" id="RU363066"/>
    </source>
</evidence>
<comment type="catalytic activity">
    <reaction evidence="8 9">
        <text>D-gluconate + ATP = 6-phospho-D-gluconate + ADP + H(+)</text>
        <dbReference type="Rhea" id="RHEA:19433"/>
        <dbReference type="ChEBI" id="CHEBI:15378"/>
        <dbReference type="ChEBI" id="CHEBI:18391"/>
        <dbReference type="ChEBI" id="CHEBI:30616"/>
        <dbReference type="ChEBI" id="CHEBI:58759"/>
        <dbReference type="ChEBI" id="CHEBI:456216"/>
        <dbReference type="EC" id="2.7.1.12"/>
    </reaction>
</comment>
<dbReference type="InterPro" id="IPR006001">
    <property type="entry name" value="Therm_gnt_kin"/>
</dbReference>
<feature type="region of interest" description="Disordered" evidence="10">
    <location>
        <begin position="1"/>
        <end position="29"/>
    </location>
</feature>
<evidence type="ECO:0000256" key="2">
    <source>
        <dbReference type="ARBA" id="ARBA00008420"/>
    </source>
</evidence>
<keyword evidence="7 9" id="KW-0067">ATP-binding</keyword>
<dbReference type="CDD" id="cd02021">
    <property type="entry name" value="GntK"/>
    <property type="match status" value="1"/>
</dbReference>
<dbReference type="NCBIfam" id="TIGR01313">
    <property type="entry name" value="therm_gnt_kin"/>
    <property type="match status" value="1"/>
</dbReference>
<dbReference type="PANTHER" id="PTHR43442:SF3">
    <property type="entry name" value="GLUCONOKINASE-RELATED"/>
    <property type="match status" value="1"/>
</dbReference>
<comment type="similarity">
    <text evidence="2 9">Belongs to the gluconokinase GntK/GntV family.</text>
</comment>
<gene>
    <name evidence="11" type="ORF">GCM10023258_29600</name>
</gene>